<evidence type="ECO:0000256" key="8">
    <source>
        <dbReference type="SAM" id="MobiDB-lite"/>
    </source>
</evidence>
<dbReference type="GO" id="GO:0005694">
    <property type="term" value="C:chromosome"/>
    <property type="evidence" value="ECO:0007669"/>
    <property type="project" value="TreeGrafter"/>
</dbReference>
<dbReference type="SMART" id="SM00487">
    <property type="entry name" value="DEXDc"/>
    <property type="match status" value="1"/>
</dbReference>
<dbReference type="GO" id="GO:0000724">
    <property type="term" value="P:double-strand break repair via homologous recombination"/>
    <property type="evidence" value="ECO:0007669"/>
    <property type="project" value="TreeGrafter"/>
</dbReference>
<accession>F8P3Y3</accession>
<keyword evidence="4" id="KW-0238">DNA-binding</keyword>
<organism>
    <name type="scientific">Serpula lacrymans var. lacrymans (strain S7.9)</name>
    <name type="common">Dry rot fungus</name>
    <dbReference type="NCBI Taxonomy" id="578457"/>
    <lineage>
        <taxon>Eukaryota</taxon>
        <taxon>Fungi</taxon>
        <taxon>Dikarya</taxon>
        <taxon>Basidiomycota</taxon>
        <taxon>Agaricomycotina</taxon>
        <taxon>Agaricomycetes</taxon>
        <taxon>Agaricomycetidae</taxon>
        <taxon>Boletales</taxon>
        <taxon>Coniophorineae</taxon>
        <taxon>Serpulaceae</taxon>
        <taxon>Serpula</taxon>
    </lineage>
</organism>
<dbReference type="InterPro" id="IPR011545">
    <property type="entry name" value="DEAD/DEAH_box_helicase_dom"/>
</dbReference>
<dbReference type="InterPro" id="IPR027417">
    <property type="entry name" value="P-loop_NTPase"/>
</dbReference>
<evidence type="ECO:0000256" key="4">
    <source>
        <dbReference type="ARBA" id="ARBA00023125"/>
    </source>
</evidence>
<dbReference type="PANTHER" id="PTHR13710:SF105">
    <property type="entry name" value="ATP-DEPENDENT DNA HELICASE Q1"/>
    <property type="match status" value="1"/>
</dbReference>
<dbReference type="PROSITE" id="PS51194">
    <property type="entry name" value="HELICASE_CTER"/>
    <property type="match status" value="1"/>
</dbReference>
<dbReference type="EC" id="5.6.2.4" evidence="7"/>
<evidence type="ECO:0000256" key="1">
    <source>
        <dbReference type="ARBA" id="ARBA00005446"/>
    </source>
</evidence>
<dbReference type="GeneID" id="18815339"/>
<dbReference type="GO" id="GO:0043138">
    <property type="term" value="F:3'-5' DNA helicase activity"/>
    <property type="evidence" value="ECO:0007669"/>
    <property type="project" value="UniProtKB-EC"/>
</dbReference>
<keyword evidence="3" id="KW-0067">ATP-binding</keyword>
<dbReference type="AlphaFoldDB" id="F8P3Y3"/>
<dbReference type="GO" id="GO:0003677">
    <property type="term" value="F:DNA binding"/>
    <property type="evidence" value="ECO:0007669"/>
    <property type="project" value="UniProtKB-KW"/>
</dbReference>
<dbReference type="Pfam" id="PF00271">
    <property type="entry name" value="Helicase_C"/>
    <property type="match status" value="1"/>
</dbReference>
<dbReference type="PROSITE" id="PS51192">
    <property type="entry name" value="HELICASE_ATP_BIND_1"/>
    <property type="match status" value="1"/>
</dbReference>
<evidence type="ECO:0000256" key="3">
    <source>
        <dbReference type="ARBA" id="ARBA00022840"/>
    </source>
</evidence>
<dbReference type="RefSeq" id="XP_007320770.1">
    <property type="nucleotide sequence ID" value="XM_007320708.1"/>
</dbReference>
<gene>
    <name evidence="11" type="ORF">SERLADRAFT_440254</name>
</gene>
<dbReference type="InterPro" id="IPR001650">
    <property type="entry name" value="Helicase_C-like"/>
</dbReference>
<dbReference type="GO" id="GO:0005524">
    <property type="term" value="F:ATP binding"/>
    <property type="evidence" value="ECO:0007669"/>
    <property type="project" value="UniProtKB-KW"/>
</dbReference>
<evidence type="ECO:0000313" key="11">
    <source>
        <dbReference type="EMBL" id="EGO22232.1"/>
    </source>
</evidence>
<reference evidence="11" key="1">
    <citation type="submission" date="2011-04" db="EMBL/GenBank/DDBJ databases">
        <title>Evolution of plant cell wall degrading machinery underlies the functional diversity of forest fungi.</title>
        <authorList>
            <consortium name="US DOE Joint Genome Institute (JGI-PGF)"/>
            <person name="Eastwood D.C."/>
            <person name="Floudas D."/>
            <person name="Binder M."/>
            <person name="Majcherczyk A."/>
            <person name="Schneider P."/>
            <person name="Aerts A."/>
            <person name="Asiegbu F.O."/>
            <person name="Baker S.E."/>
            <person name="Barry K."/>
            <person name="Bendiksby M."/>
            <person name="Blumentritt M."/>
            <person name="Coutinho P.M."/>
            <person name="Cullen D."/>
            <person name="Cullen D."/>
            <person name="Gathman A."/>
            <person name="Goodell B."/>
            <person name="Henrissat B."/>
            <person name="Ihrmark K."/>
            <person name="Kauserud H."/>
            <person name="Kohler A."/>
            <person name="LaButti K."/>
            <person name="Lapidus A."/>
            <person name="Lavin J.L."/>
            <person name="Lee Y.-H."/>
            <person name="Lindquist E."/>
            <person name="Lilly W."/>
            <person name="Lucas S."/>
            <person name="Morin E."/>
            <person name="Murat C."/>
            <person name="Oguiza J.A."/>
            <person name="Park J."/>
            <person name="Pisabarro A.G."/>
            <person name="Riley R."/>
            <person name="Rosling A."/>
            <person name="Salamov A."/>
            <person name="Schmidt O."/>
            <person name="Schmutz J."/>
            <person name="Skrede I."/>
            <person name="Stenlid J."/>
            <person name="Wiebenga A."/>
            <person name="Xie X."/>
            <person name="Kues U."/>
            <person name="Hibbett D.S."/>
            <person name="Hoffmeister D."/>
            <person name="Hogberg N."/>
            <person name="Martin F."/>
            <person name="Grigoriev I.V."/>
            <person name="Watkinson S.C."/>
        </authorList>
    </citation>
    <scope>NUCLEOTIDE SEQUENCE</scope>
    <source>
        <strain evidence="11">S7.9</strain>
    </source>
</reference>
<dbReference type="SMART" id="SM00490">
    <property type="entry name" value="HELICc"/>
    <property type="match status" value="1"/>
</dbReference>
<dbReference type="KEGG" id="sla:SERLADRAFT_440254"/>
<proteinExistence type="inferred from homology"/>
<feature type="compositionally biased region" description="Acidic residues" evidence="8">
    <location>
        <begin position="380"/>
        <end position="392"/>
    </location>
</feature>
<feature type="region of interest" description="Disordered" evidence="8">
    <location>
        <begin position="371"/>
        <end position="408"/>
    </location>
</feature>
<evidence type="ECO:0000256" key="5">
    <source>
        <dbReference type="ARBA" id="ARBA00023235"/>
    </source>
</evidence>
<dbReference type="HOGENOM" id="CLU_001103_19_6_1"/>
<dbReference type="GO" id="GO:0009378">
    <property type="term" value="F:four-way junction helicase activity"/>
    <property type="evidence" value="ECO:0007669"/>
    <property type="project" value="TreeGrafter"/>
</dbReference>
<feature type="compositionally biased region" description="Basic and acidic residues" evidence="8">
    <location>
        <begin position="393"/>
        <end position="408"/>
    </location>
</feature>
<dbReference type="EMBL" id="GL945437">
    <property type="protein sequence ID" value="EGO22232.1"/>
    <property type="molecule type" value="Genomic_DNA"/>
</dbReference>
<dbReference type="PANTHER" id="PTHR13710">
    <property type="entry name" value="DNA HELICASE RECQ FAMILY MEMBER"/>
    <property type="match status" value="1"/>
</dbReference>
<name>F8P3Y3_SERL9</name>
<evidence type="ECO:0000259" key="10">
    <source>
        <dbReference type="PROSITE" id="PS51194"/>
    </source>
</evidence>
<dbReference type="Gene3D" id="3.40.50.300">
    <property type="entry name" value="P-loop containing nucleotide triphosphate hydrolases"/>
    <property type="match status" value="2"/>
</dbReference>
<dbReference type="Proteomes" id="UP000008064">
    <property type="component" value="Unassembled WGS sequence"/>
</dbReference>
<evidence type="ECO:0000256" key="2">
    <source>
        <dbReference type="ARBA" id="ARBA00022741"/>
    </source>
</evidence>
<dbReference type="SUPFAM" id="SSF52540">
    <property type="entry name" value="P-loop containing nucleoside triphosphate hydrolases"/>
    <property type="match status" value="1"/>
</dbReference>
<feature type="domain" description="Helicase ATP-binding" evidence="9">
    <location>
        <begin position="63"/>
        <end position="224"/>
    </location>
</feature>
<dbReference type="Pfam" id="PF00270">
    <property type="entry name" value="DEAD"/>
    <property type="match status" value="1"/>
</dbReference>
<keyword evidence="5" id="KW-0413">Isomerase</keyword>
<comment type="catalytic activity">
    <reaction evidence="6">
        <text>Couples ATP hydrolysis with the unwinding of duplex DNA by translocating in the 3'-5' direction.</text>
        <dbReference type="EC" id="5.6.2.4"/>
    </reaction>
</comment>
<keyword evidence="2" id="KW-0547">Nucleotide-binding</keyword>
<feature type="domain" description="Helicase C-terminal" evidence="10">
    <location>
        <begin position="243"/>
        <end position="389"/>
    </location>
</feature>
<dbReference type="InterPro" id="IPR014001">
    <property type="entry name" value="Helicase_ATP-bd"/>
</dbReference>
<evidence type="ECO:0000259" key="9">
    <source>
        <dbReference type="PROSITE" id="PS51192"/>
    </source>
</evidence>
<evidence type="ECO:0000256" key="6">
    <source>
        <dbReference type="ARBA" id="ARBA00034617"/>
    </source>
</evidence>
<evidence type="ECO:0000256" key="7">
    <source>
        <dbReference type="ARBA" id="ARBA00034808"/>
    </source>
</evidence>
<comment type="similarity">
    <text evidence="1">Belongs to the helicase family. RecQ subfamily.</text>
</comment>
<dbReference type="OrthoDB" id="10261556at2759"/>
<protein>
    <recommendedName>
        <fullName evidence="7">DNA 3'-5' helicase</fullName>
        <ecNumber evidence="7">5.6.2.4</ecNumber>
    </recommendedName>
</protein>
<sequence length="408" mass="45415">MVTVPTEYLSHEAIKKKSYTNLVEARQKAEVAGQEADLQESIRNFVRQQCNGCTPYSWQVDAAEAFTLGLDCTIIAGTGSGKTLAYVMPSFIQKDGMTVVISPLKTIEEEQADQFRAWGIQSVAVNGDTYNQDLHKELEDLKYQILLASPELTIENPQFNALLCSPAFQKHVLGYIVDEAHCISQWGGDFRPVYAKLDRLCSFVPLGTPIYAMSATISPAVLAEELCIIAGSTDYSALDFIVKDAQAANEIPRALIFVNTVSQSQAGFWRLHGIVSDQLKSQISYLNARRSPRTRKTVLRDFCEGKIRVMFVTKIGGMGLDIPDVELVIQFGVPSSLPVWLQRAGRAVRNFSLQGHAIMMVEASVLQRVSKKKKGRTGEENLESEDELEDSDHEIGIEKDPMYRKKIQ</sequence>
<dbReference type="GO" id="GO:0005737">
    <property type="term" value="C:cytoplasm"/>
    <property type="evidence" value="ECO:0007669"/>
    <property type="project" value="TreeGrafter"/>
</dbReference>